<accession>A0A1G8U1I9</accession>
<feature type="compositionally biased region" description="Pro residues" evidence="1">
    <location>
        <begin position="169"/>
        <end position="179"/>
    </location>
</feature>
<keyword evidence="4" id="KW-1185">Reference proteome</keyword>
<keyword evidence="2" id="KW-0732">Signal</keyword>
<dbReference type="EMBL" id="FNFD01000001">
    <property type="protein sequence ID" value="SDJ47621.1"/>
    <property type="molecule type" value="Genomic_DNA"/>
</dbReference>
<feature type="region of interest" description="Disordered" evidence="1">
    <location>
        <begin position="22"/>
        <end position="41"/>
    </location>
</feature>
<evidence type="ECO:0000313" key="3">
    <source>
        <dbReference type="EMBL" id="SDJ47621.1"/>
    </source>
</evidence>
<dbReference type="AlphaFoldDB" id="A0A1G8U1I9"/>
<protein>
    <recommendedName>
        <fullName evidence="5">General secretion pathway protein N</fullName>
    </recommendedName>
</protein>
<reference evidence="3 4" key="1">
    <citation type="submission" date="2016-10" db="EMBL/GenBank/DDBJ databases">
        <authorList>
            <person name="de Groot N.N."/>
        </authorList>
    </citation>
    <scope>NUCLEOTIDE SEQUENCE [LARGE SCALE GENOMIC DNA]</scope>
    <source>
        <strain evidence="3 4">JCM 21544</strain>
    </source>
</reference>
<organism evidence="3 4">
    <name type="scientific">Pseudomonas indica</name>
    <dbReference type="NCBI Taxonomy" id="137658"/>
    <lineage>
        <taxon>Bacteria</taxon>
        <taxon>Pseudomonadati</taxon>
        <taxon>Pseudomonadota</taxon>
        <taxon>Gammaproteobacteria</taxon>
        <taxon>Pseudomonadales</taxon>
        <taxon>Pseudomonadaceae</taxon>
        <taxon>Pseudomonas</taxon>
    </lineage>
</organism>
<feature type="region of interest" description="Disordered" evidence="1">
    <location>
        <begin position="140"/>
        <end position="185"/>
    </location>
</feature>
<sequence length="185" mass="20081">MSRLPYLRRALLGGLALAALAGAEEPPPTPDTASATGAPPFGEFREMLERPLFSSTRRPPVLLGEAQENLDARQLREAWRLTGIVLQDGRQLATFSQRQGDQRLRLEVGMVLVDDWRLERIERDQVLLGNDIGQVEMILREPTAAETPPALPAAADQPERSAPATGGEQPPPAEKPAPAEPAKQG</sequence>
<gene>
    <name evidence="3" type="ORF">SAMN05216186_101539</name>
</gene>
<dbReference type="STRING" id="137658.SAMN05216186_101539"/>
<feature type="chain" id="PRO_5011546371" description="General secretion pathway protein N" evidence="2">
    <location>
        <begin position="22"/>
        <end position="185"/>
    </location>
</feature>
<name>A0A1G8U1I9_9PSED</name>
<dbReference type="InterPro" id="IPR006311">
    <property type="entry name" value="TAT_signal"/>
</dbReference>
<proteinExistence type="predicted"/>
<dbReference type="PROSITE" id="PS51318">
    <property type="entry name" value="TAT"/>
    <property type="match status" value="1"/>
</dbReference>
<dbReference type="Proteomes" id="UP000198706">
    <property type="component" value="Unassembled WGS sequence"/>
</dbReference>
<evidence type="ECO:0008006" key="5">
    <source>
        <dbReference type="Google" id="ProtNLM"/>
    </source>
</evidence>
<dbReference type="RefSeq" id="WP_084339680.1">
    <property type="nucleotide sequence ID" value="NZ_FNFD01000001.1"/>
</dbReference>
<evidence type="ECO:0000313" key="4">
    <source>
        <dbReference type="Proteomes" id="UP000198706"/>
    </source>
</evidence>
<feature type="signal peptide" evidence="2">
    <location>
        <begin position="1"/>
        <end position="21"/>
    </location>
</feature>
<feature type="compositionally biased region" description="Low complexity" evidence="1">
    <location>
        <begin position="141"/>
        <end position="155"/>
    </location>
</feature>
<evidence type="ECO:0000256" key="1">
    <source>
        <dbReference type="SAM" id="MobiDB-lite"/>
    </source>
</evidence>
<evidence type="ECO:0000256" key="2">
    <source>
        <dbReference type="SAM" id="SignalP"/>
    </source>
</evidence>